<accession>A0A3B4B9C5</accession>
<name>A0A3B4B9C5_9GOBI</name>
<dbReference type="GO" id="GO:0006704">
    <property type="term" value="P:glucocorticoid biosynthetic process"/>
    <property type="evidence" value="ECO:0007669"/>
    <property type="project" value="TreeGrafter"/>
</dbReference>
<feature type="binding site" description="axial binding residue" evidence="8">
    <location>
        <position position="477"/>
    </location>
    <ligand>
        <name>heme</name>
        <dbReference type="ChEBI" id="CHEBI:30413"/>
    </ligand>
    <ligandPart>
        <name>Fe</name>
        <dbReference type="ChEBI" id="CHEBI:18248"/>
    </ligandPart>
</feature>
<evidence type="ECO:0000256" key="9">
    <source>
        <dbReference type="RuleBase" id="RU000461"/>
    </source>
</evidence>
<dbReference type="GO" id="GO:0016705">
    <property type="term" value="F:oxidoreductase activity, acting on paired donors, with incorporation or reduction of molecular oxygen"/>
    <property type="evidence" value="ECO:0007669"/>
    <property type="project" value="InterPro"/>
</dbReference>
<reference evidence="10" key="1">
    <citation type="submission" date="2025-08" db="UniProtKB">
        <authorList>
            <consortium name="Ensembl"/>
        </authorList>
    </citation>
    <scope>IDENTIFICATION</scope>
</reference>
<dbReference type="PRINTS" id="PR00463">
    <property type="entry name" value="EP450I"/>
</dbReference>
<dbReference type="Gene3D" id="1.10.630.10">
    <property type="entry name" value="Cytochrome P450"/>
    <property type="match status" value="1"/>
</dbReference>
<dbReference type="GO" id="GO:0034650">
    <property type="term" value="P:cortisol metabolic process"/>
    <property type="evidence" value="ECO:0007669"/>
    <property type="project" value="TreeGrafter"/>
</dbReference>
<dbReference type="GO" id="GO:0020037">
    <property type="term" value="F:heme binding"/>
    <property type="evidence" value="ECO:0007669"/>
    <property type="project" value="InterPro"/>
</dbReference>
<dbReference type="GO" id="GO:0008203">
    <property type="term" value="P:cholesterol metabolic process"/>
    <property type="evidence" value="ECO:0007669"/>
    <property type="project" value="TreeGrafter"/>
</dbReference>
<proteinExistence type="inferred from homology"/>
<dbReference type="Pfam" id="PF00067">
    <property type="entry name" value="p450"/>
    <property type="match status" value="1"/>
</dbReference>
<comment type="similarity">
    <text evidence="2 9">Belongs to the cytochrome P450 family.</text>
</comment>
<dbReference type="PROSITE" id="PS00086">
    <property type="entry name" value="CYTOCHROME_P450"/>
    <property type="match status" value="1"/>
</dbReference>
<evidence type="ECO:0000256" key="6">
    <source>
        <dbReference type="ARBA" id="ARBA00023004"/>
    </source>
</evidence>
<dbReference type="InterPro" id="IPR002401">
    <property type="entry name" value="Cyt_P450_E_grp-I"/>
</dbReference>
<dbReference type="GO" id="GO:0004497">
    <property type="term" value="F:monooxygenase activity"/>
    <property type="evidence" value="ECO:0007669"/>
    <property type="project" value="UniProtKB-KW"/>
</dbReference>
<dbReference type="FunFam" id="1.10.630.10:FF:000006">
    <property type="entry name" value="Cytochrome P450 302a1, mitochondrial"/>
    <property type="match status" value="1"/>
</dbReference>
<keyword evidence="6 8" id="KW-0408">Iron</keyword>
<evidence type="ECO:0000256" key="5">
    <source>
        <dbReference type="ARBA" id="ARBA00023002"/>
    </source>
</evidence>
<dbReference type="Ensembl" id="ENSPMGT00000027181.1">
    <property type="protein sequence ID" value="ENSPMGP00000025525.1"/>
    <property type="gene ID" value="ENSPMGG00000020584.1"/>
</dbReference>
<dbReference type="InterPro" id="IPR036396">
    <property type="entry name" value="Cyt_P450_sf"/>
</dbReference>
<keyword evidence="11" id="KW-1185">Reference proteome</keyword>
<reference evidence="10" key="2">
    <citation type="submission" date="2025-09" db="UniProtKB">
        <authorList>
            <consortium name="Ensembl"/>
        </authorList>
    </citation>
    <scope>IDENTIFICATION</scope>
</reference>
<dbReference type="GO" id="GO:0071375">
    <property type="term" value="P:cellular response to peptide hormone stimulus"/>
    <property type="evidence" value="ECO:0007669"/>
    <property type="project" value="TreeGrafter"/>
</dbReference>
<evidence type="ECO:0000256" key="1">
    <source>
        <dbReference type="ARBA" id="ARBA00001971"/>
    </source>
</evidence>
<dbReference type="InterPro" id="IPR001128">
    <property type="entry name" value="Cyt_P450"/>
</dbReference>
<keyword evidence="3 8" id="KW-0349">Heme</keyword>
<protein>
    <submittedName>
        <fullName evidence="10">Uncharacterized protein</fullName>
    </submittedName>
</protein>
<dbReference type="GO" id="GO:0042359">
    <property type="term" value="P:vitamin D metabolic process"/>
    <property type="evidence" value="ECO:0007669"/>
    <property type="project" value="UniProtKB-ARBA"/>
</dbReference>
<organism evidence="10 11">
    <name type="scientific">Periophthalmus magnuspinnatus</name>
    <dbReference type="NCBI Taxonomy" id="409849"/>
    <lineage>
        <taxon>Eukaryota</taxon>
        <taxon>Metazoa</taxon>
        <taxon>Chordata</taxon>
        <taxon>Craniata</taxon>
        <taxon>Vertebrata</taxon>
        <taxon>Euteleostomi</taxon>
        <taxon>Actinopterygii</taxon>
        <taxon>Neopterygii</taxon>
        <taxon>Teleostei</taxon>
        <taxon>Neoteleostei</taxon>
        <taxon>Acanthomorphata</taxon>
        <taxon>Gobiaria</taxon>
        <taxon>Gobiiformes</taxon>
        <taxon>Gobioidei</taxon>
        <taxon>Gobiidae</taxon>
        <taxon>Oxudercinae</taxon>
        <taxon>Periophthalmus</taxon>
    </lineage>
</organism>
<keyword evidence="5 9" id="KW-0560">Oxidoreductase</keyword>
<evidence type="ECO:0000256" key="7">
    <source>
        <dbReference type="ARBA" id="ARBA00023033"/>
    </source>
</evidence>
<dbReference type="SUPFAM" id="SSF48264">
    <property type="entry name" value="Cytochrome P450"/>
    <property type="match status" value="1"/>
</dbReference>
<dbReference type="PRINTS" id="PR00385">
    <property type="entry name" value="P450"/>
</dbReference>
<dbReference type="GO" id="GO:0005506">
    <property type="term" value="F:iron ion binding"/>
    <property type="evidence" value="ECO:0007669"/>
    <property type="project" value="InterPro"/>
</dbReference>
<dbReference type="GO" id="GO:0006700">
    <property type="term" value="P:C21-steroid hormone biosynthetic process"/>
    <property type="evidence" value="ECO:0007669"/>
    <property type="project" value="TreeGrafter"/>
</dbReference>
<keyword evidence="4 8" id="KW-0479">Metal-binding</keyword>
<dbReference type="InterPro" id="IPR017972">
    <property type="entry name" value="Cyt_P450_CS"/>
</dbReference>
<dbReference type="InterPro" id="IPR050479">
    <property type="entry name" value="CYP11_CYP27_families"/>
</dbReference>
<dbReference type="STRING" id="409849.ENSPMGP00000025525"/>
<dbReference type="GO" id="GO:0005743">
    <property type="term" value="C:mitochondrial inner membrane"/>
    <property type="evidence" value="ECO:0007669"/>
    <property type="project" value="TreeGrafter"/>
</dbReference>
<comment type="cofactor">
    <cofactor evidence="1 8">
        <name>heme</name>
        <dbReference type="ChEBI" id="CHEBI:30413"/>
    </cofactor>
</comment>
<evidence type="ECO:0000256" key="3">
    <source>
        <dbReference type="ARBA" id="ARBA00022617"/>
    </source>
</evidence>
<keyword evidence="7 9" id="KW-0503">Monooxygenase</keyword>
<evidence type="ECO:0000313" key="11">
    <source>
        <dbReference type="Proteomes" id="UP000261520"/>
    </source>
</evidence>
<dbReference type="PANTHER" id="PTHR24279:SF123">
    <property type="entry name" value="CYTOCHROME P450 FAMILY 27 SUBFAMILY A MEMBER 1"/>
    <property type="match status" value="1"/>
</dbReference>
<sequence>MRPAAAAARSVRLSALGVRVLAPVRPGLCCSRSVSAQAATSDTTGKMKTIDDLPGPSFAKSLYWILFKGFAQKGHLMQDFQKNLYGPIWRSRFGPYDLVNVASAELISQVIKQEGQYPVRVLLPHWKEYRELRGQAYGLHVETGPNWYRIRSVLNQKMLKPREVRAYAPVIHQVVDDLLQRIQFLRDRSPDRTTVPDIASELYKFGFEGVSAILFETRLGCLQEDVPKDTLRFIRAVNNMFLMSDIVAMSPRWTRLFLPHWKRFVEAWDDLSDVAQGLVERRMRELEQRVDSGSSIDGLYLTYLLSNDKITKAEIYTSITELLLGGVDTTSNTLTWALYHLSRDQRAQDLLSKEVQDVCPNLKQPSMDDISQMPYLKAVIKEALRLYPVVPGNARYVTENDLIVVKVHMTGFHTLFHLCHYAVSHSAEEFPEPERFIPERWLRPGLNTDGAYSRSLPSVQEHHPYSYIPFGVGVRACVGKRVAEMEMYLALSRVSHTKNEAKISLYL</sequence>
<dbReference type="AlphaFoldDB" id="A0A3B4B9C5"/>
<evidence type="ECO:0000256" key="4">
    <source>
        <dbReference type="ARBA" id="ARBA00022723"/>
    </source>
</evidence>
<evidence type="ECO:0000256" key="2">
    <source>
        <dbReference type="ARBA" id="ARBA00010617"/>
    </source>
</evidence>
<dbReference type="Proteomes" id="UP000261520">
    <property type="component" value="Unplaced"/>
</dbReference>
<evidence type="ECO:0000256" key="8">
    <source>
        <dbReference type="PIRSR" id="PIRSR602401-1"/>
    </source>
</evidence>
<dbReference type="PANTHER" id="PTHR24279">
    <property type="entry name" value="CYTOCHROME P450"/>
    <property type="match status" value="1"/>
</dbReference>
<evidence type="ECO:0000313" key="10">
    <source>
        <dbReference type="Ensembl" id="ENSPMGP00000025525.1"/>
    </source>
</evidence>